<evidence type="ECO:0000259" key="3">
    <source>
        <dbReference type="PROSITE" id="PS51752"/>
    </source>
</evidence>
<keyword evidence="5" id="KW-1185">Reference proteome</keyword>
<dbReference type="GO" id="GO:0030246">
    <property type="term" value="F:carbohydrate binding"/>
    <property type="evidence" value="ECO:0007669"/>
    <property type="project" value="UniProtKB-KW"/>
</dbReference>
<dbReference type="SUPFAM" id="SSF51101">
    <property type="entry name" value="Mannose-binding lectins"/>
    <property type="match status" value="3"/>
</dbReference>
<name>A0A5C7IPA4_9ROSI</name>
<evidence type="ECO:0000256" key="2">
    <source>
        <dbReference type="ARBA" id="ARBA00022734"/>
    </source>
</evidence>
<dbReference type="OrthoDB" id="4325201at2759"/>
<organism evidence="4 5">
    <name type="scientific">Acer yangbiense</name>
    <dbReference type="NCBI Taxonomy" id="1000413"/>
    <lineage>
        <taxon>Eukaryota</taxon>
        <taxon>Viridiplantae</taxon>
        <taxon>Streptophyta</taxon>
        <taxon>Embryophyta</taxon>
        <taxon>Tracheophyta</taxon>
        <taxon>Spermatophyta</taxon>
        <taxon>Magnoliopsida</taxon>
        <taxon>eudicotyledons</taxon>
        <taxon>Gunneridae</taxon>
        <taxon>Pentapetalae</taxon>
        <taxon>rosids</taxon>
        <taxon>malvids</taxon>
        <taxon>Sapindales</taxon>
        <taxon>Sapindaceae</taxon>
        <taxon>Hippocastanoideae</taxon>
        <taxon>Acereae</taxon>
        <taxon>Acer</taxon>
    </lineage>
</organism>
<dbReference type="SMART" id="SM00915">
    <property type="entry name" value="Jacalin"/>
    <property type="match status" value="2"/>
</dbReference>
<reference evidence="5" key="1">
    <citation type="journal article" date="2019" name="Gigascience">
        <title>De novo genome assembly of the endangered Acer yangbiense, a plant species with extremely small populations endemic to Yunnan Province, China.</title>
        <authorList>
            <person name="Yang J."/>
            <person name="Wariss H.M."/>
            <person name="Tao L."/>
            <person name="Zhang R."/>
            <person name="Yun Q."/>
            <person name="Hollingsworth P."/>
            <person name="Dao Z."/>
            <person name="Luo G."/>
            <person name="Guo H."/>
            <person name="Ma Y."/>
            <person name="Sun W."/>
        </authorList>
    </citation>
    <scope>NUCLEOTIDE SEQUENCE [LARGE SCALE GENOMIC DNA]</scope>
    <source>
        <strain evidence="5">cv. Malutang</strain>
    </source>
</reference>
<dbReference type="PANTHER" id="PTHR47293:SF68">
    <property type="entry name" value="JACALIN-RELATED LECTIN 3"/>
    <property type="match status" value="1"/>
</dbReference>
<feature type="domain" description="Jacalin-type lectin" evidence="3">
    <location>
        <begin position="56"/>
        <end position="204"/>
    </location>
</feature>
<feature type="domain" description="Jacalin-type lectin" evidence="3">
    <location>
        <begin position="208"/>
        <end position="345"/>
    </location>
</feature>
<dbReference type="Pfam" id="PF01419">
    <property type="entry name" value="Jacalin"/>
    <property type="match status" value="3"/>
</dbReference>
<dbReference type="InterPro" id="IPR001229">
    <property type="entry name" value="Jacalin-like_lectin_dom"/>
</dbReference>
<dbReference type="PROSITE" id="PS51752">
    <property type="entry name" value="JACALIN_LECTIN"/>
    <property type="match status" value="3"/>
</dbReference>
<protein>
    <recommendedName>
        <fullName evidence="3">Jacalin-type lectin domain-containing protein</fullName>
    </recommendedName>
</protein>
<dbReference type="InterPro" id="IPR033734">
    <property type="entry name" value="Jacalin-like_lectin_dom_plant"/>
</dbReference>
<evidence type="ECO:0000256" key="1">
    <source>
        <dbReference type="ARBA" id="ARBA00006568"/>
    </source>
</evidence>
<dbReference type="EMBL" id="VAHF01000002">
    <property type="protein sequence ID" value="TXG71045.1"/>
    <property type="molecule type" value="Genomic_DNA"/>
</dbReference>
<dbReference type="InterPro" id="IPR036404">
    <property type="entry name" value="Jacalin-like_lectin_dom_sf"/>
</dbReference>
<comment type="similarity">
    <text evidence="1">Belongs to the jacalin lectin family.</text>
</comment>
<keyword evidence="2" id="KW-0430">Lectin</keyword>
<dbReference type="CDD" id="cd09612">
    <property type="entry name" value="Jacalin"/>
    <property type="match status" value="1"/>
</dbReference>
<evidence type="ECO:0000313" key="4">
    <source>
        <dbReference type="EMBL" id="TXG71045.1"/>
    </source>
</evidence>
<proteinExistence type="inferred from homology"/>
<dbReference type="AlphaFoldDB" id="A0A5C7IPA4"/>
<gene>
    <name evidence="4" type="ORF">EZV62_005980</name>
</gene>
<evidence type="ECO:0000313" key="5">
    <source>
        <dbReference type="Proteomes" id="UP000323000"/>
    </source>
</evidence>
<sequence>MEGGVIVGFHGHYGGLFLYNIGVYVKHAADLLLSSSRQGQIATNKVTDVVVNVEMSREAGPWGGNKGKSWDYGVLSAVEQVNVHVGNGIVQAVQFFYRSKDGKSAWSIMHGTGGDGSNLHRVKLDCLSEYLVGMVGFYGPIKENGGFEVVRSITFYTNKEKYGPFGTEIGKGFGSPTFNRKIVGFHGRSCFYTNRTKYGPFGTKLDKCNMYNYRDFNLSMEGGVIVGFHGRYSGLFLYTIGVYVKHASDVLLSSSRQGQIATNKIKLDCSSQYMVSMVGFYGPIEENGGFEAVRSISFYTNKEKYGPFGIAIGIGFGSPTFNGKIVGFHGKSGAYLDAIGVHMEYF</sequence>
<dbReference type="Gene3D" id="2.100.10.30">
    <property type="entry name" value="Jacalin-like lectin domain"/>
    <property type="match status" value="3"/>
</dbReference>
<accession>A0A5C7IPA4</accession>
<feature type="domain" description="Jacalin-type lectin" evidence="3">
    <location>
        <begin position="1"/>
        <end position="27"/>
    </location>
</feature>
<dbReference type="PANTHER" id="PTHR47293">
    <property type="entry name" value="JACALIN-RELATED LECTIN 3"/>
    <property type="match status" value="1"/>
</dbReference>
<dbReference type="Proteomes" id="UP000323000">
    <property type="component" value="Chromosome 2"/>
</dbReference>
<comment type="caution">
    <text evidence="4">The sequence shown here is derived from an EMBL/GenBank/DDBJ whole genome shotgun (WGS) entry which is preliminary data.</text>
</comment>